<dbReference type="AlphaFoldDB" id="A0A1A9UN04"/>
<keyword evidence="1" id="KW-0812">Transmembrane</keyword>
<evidence type="ECO:0000313" key="3">
    <source>
        <dbReference type="Proteomes" id="UP000078200"/>
    </source>
</evidence>
<organism evidence="2 3">
    <name type="scientific">Glossina austeni</name>
    <name type="common">Savannah tsetse fly</name>
    <dbReference type="NCBI Taxonomy" id="7395"/>
    <lineage>
        <taxon>Eukaryota</taxon>
        <taxon>Metazoa</taxon>
        <taxon>Ecdysozoa</taxon>
        <taxon>Arthropoda</taxon>
        <taxon>Hexapoda</taxon>
        <taxon>Insecta</taxon>
        <taxon>Pterygota</taxon>
        <taxon>Neoptera</taxon>
        <taxon>Endopterygota</taxon>
        <taxon>Diptera</taxon>
        <taxon>Brachycera</taxon>
        <taxon>Muscomorpha</taxon>
        <taxon>Hippoboscoidea</taxon>
        <taxon>Glossinidae</taxon>
        <taxon>Glossina</taxon>
    </lineage>
</organism>
<dbReference type="Proteomes" id="UP000078200">
    <property type="component" value="Unassembled WGS sequence"/>
</dbReference>
<keyword evidence="1" id="KW-0472">Membrane</keyword>
<keyword evidence="3" id="KW-1185">Reference proteome</keyword>
<evidence type="ECO:0000313" key="2">
    <source>
        <dbReference type="EnsemblMetazoa" id="GAUT009951-PA"/>
    </source>
</evidence>
<accession>A0A1A9UN04</accession>
<reference evidence="2" key="1">
    <citation type="submission" date="2020-05" db="UniProtKB">
        <authorList>
            <consortium name="EnsemblMetazoa"/>
        </authorList>
    </citation>
    <scope>IDENTIFICATION</scope>
    <source>
        <strain evidence="2">TTRI</strain>
    </source>
</reference>
<keyword evidence="1" id="KW-1133">Transmembrane helix</keyword>
<dbReference type="VEuPathDB" id="VectorBase:GAUT009951"/>
<evidence type="ECO:0000256" key="1">
    <source>
        <dbReference type="SAM" id="Phobius"/>
    </source>
</evidence>
<name>A0A1A9UN04_GLOAU</name>
<proteinExistence type="predicted"/>
<evidence type="ECO:0008006" key="4">
    <source>
        <dbReference type="Google" id="ProtNLM"/>
    </source>
</evidence>
<protein>
    <recommendedName>
        <fullName evidence="4">Transmembrane protein</fullName>
    </recommendedName>
</protein>
<feature type="transmembrane region" description="Helical" evidence="1">
    <location>
        <begin position="30"/>
        <end position="49"/>
    </location>
</feature>
<dbReference type="EnsemblMetazoa" id="GAUT009951-RA">
    <property type="protein sequence ID" value="GAUT009951-PA"/>
    <property type="gene ID" value="GAUT009951"/>
</dbReference>
<sequence>MEELDSSTYVLNTLVKMLLSCFLSPLRHVFLFFSYILTAAFVVPLPPLLSNPNSVHVCCIIFASHFSFGSGGGVPAIGCGLGLVTAFRLVVFVDRRGPDVDVDADGAPKPVDVAVAETKILCV</sequence>